<dbReference type="AlphaFoldDB" id="A0A2H0UCX6"/>
<proteinExistence type="predicted"/>
<dbReference type="EMBL" id="PFBI01000006">
    <property type="protein sequence ID" value="PIR84259.1"/>
    <property type="molecule type" value="Genomic_DNA"/>
</dbReference>
<evidence type="ECO:0000313" key="2">
    <source>
        <dbReference type="Proteomes" id="UP000229344"/>
    </source>
</evidence>
<name>A0A2H0UCX6_9BACT</name>
<protein>
    <recommendedName>
        <fullName evidence="3">Orotidine 5'-phosphate decarboxylase domain-containing protein</fullName>
    </recommendedName>
</protein>
<dbReference type="SUPFAM" id="SSF51366">
    <property type="entry name" value="Ribulose-phoshate binding barrel"/>
    <property type="match status" value="1"/>
</dbReference>
<dbReference type="Proteomes" id="UP000229344">
    <property type="component" value="Unassembled WGS sequence"/>
</dbReference>
<dbReference type="InterPro" id="IPR011060">
    <property type="entry name" value="RibuloseP-bd_barrel"/>
</dbReference>
<gene>
    <name evidence="1" type="ORF">COU16_01515</name>
</gene>
<reference evidence="2" key="1">
    <citation type="submission" date="2017-09" db="EMBL/GenBank/DDBJ databases">
        <title>Depth-based differentiation of microbial function through sediment-hosted aquifers and enrichment of novel symbionts in the deep terrestrial subsurface.</title>
        <authorList>
            <person name="Probst A.J."/>
            <person name="Ladd B."/>
            <person name="Jarett J.K."/>
            <person name="Geller-Mcgrath D.E."/>
            <person name="Sieber C.M.K."/>
            <person name="Emerson J.B."/>
            <person name="Anantharaman K."/>
            <person name="Thomas B.C."/>
            <person name="Malmstrom R."/>
            <person name="Stieglmeier M."/>
            <person name="Klingl A."/>
            <person name="Woyke T."/>
            <person name="Ryan C.M."/>
            <person name="Banfield J.F."/>
        </authorList>
    </citation>
    <scope>NUCLEOTIDE SEQUENCE [LARGE SCALE GENOMIC DNA]</scope>
</reference>
<dbReference type="Gene3D" id="3.20.20.70">
    <property type="entry name" value="Aldolase class I"/>
    <property type="match status" value="1"/>
</dbReference>
<evidence type="ECO:0000313" key="1">
    <source>
        <dbReference type="EMBL" id="PIR84259.1"/>
    </source>
</evidence>
<dbReference type="InterPro" id="IPR013785">
    <property type="entry name" value="Aldolase_TIM"/>
</dbReference>
<accession>A0A2H0UCX6</accession>
<sequence length="245" mass="27182">MLELQHLTERVILSADLPLGAVPAHRTKIEVFQFLGGLCDAIEGLNVLLKVEVVARVCGVPEVLQYLKGRNVRVMLDLKSSGTDNTLLNEYLVYARYEPAIVTIDSRVTRHAFDGIKNMLPSALVLPFGLPTDKGDADFVAEGYHDRRSAAKDYFVRAEYLEAEGLLCAPRDIRWIPSYQRDQVSIVCPGVKPSDAMADSNSLNALAPTEAQRAGTDFFVFGRGVNDHPDVRGRVEQMLDLLQLR</sequence>
<comment type="caution">
    <text evidence="1">The sequence shown here is derived from an EMBL/GenBank/DDBJ whole genome shotgun (WGS) entry which is preliminary data.</text>
</comment>
<evidence type="ECO:0008006" key="3">
    <source>
        <dbReference type="Google" id="ProtNLM"/>
    </source>
</evidence>
<organism evidence="1 2">
    <name type="scientific">Candidatus Kaiserbacteria bacterium CG10_big_fil_rev_8_21_14_0_10_47_16</name>
    <dbReference type="NCBI Taxonomy" id="1974608"/>
    <lineage>
        <taxon>Bacteria</taxon>
        <taxon>Candidatus Kaiseribacteriota</taxon>
    </lineage>
</organism>